<feature type="transmembrane region" description="Helical" evidence="1">
    <location>
        <begin position="299"/>
        <end position="320"/>
    </location>
</feature>
<feature type="transmembrane region" description="Helical" evidence="1">
    <location>
        <begin position="141"/>
        <end position="159"/>
    </location>
</feature>
<keyword evidence="1" id="KW-0812">Transmembrane</keyword>
<keyword evidence="1" id="KW-0472">Membrane</keyword>
<keyword evidence="3" id="KW-1185">Reference proteome</keyword>
<evidence type="ECO:0000313" key="3">
    <source>
        <dbReference type="Proteomes" id="UP000298327"/>
    </source>
</evidence>
<dbReference type="AlphaFoldDB" id="A0A4Y9XPY3"/>
<reference evidence="2 3" key="1">
    <citation type="submission" date="2019-02" db="EMBL/GenBank/DDBJ databases">
        <title>Genome sequencing of the rare red list fungi Dentipellis fragilis.</title>
        <authorList>
            <person name="Buettner E."/>
            <person name="Kellner H."/>
        </authorList>
    </citation>
    <scope>NUCLEOTIDE SEQUENCE [LARGE SCALE GENOMIC DNA]</scope>
    <source>
        <strain evidence="2 3">DSM 105465</strain>
    </source>
</reference>
<feature type="transmembrane region" description="Helical" evidence="1">
    <location>
        <begin position="230"/>
        <end position="250"/>
    </location>
</feature>
<feature type="transmembrane region" description="Helical" evidence="1">
    <location>
        <begin position="271"/>
        <end position="293"/>
    </location>
</feature>
<comment type="caution">
    <text evidence="2">The sequence shown here is derived from an EMBL/GenBank/DDBJ whole genome shotgun (WGS) entry which is preliminary data.</text>
</comment>
<feature type="transmembrane region" description="Helical" evidence="1">
    <location>
        <begin position="189"/>
        <end position="210"/>
    </location>
</feature>
<keyword evidence="1" id="KW-1133">Transmembrane helix</keyword>
<protein>
    <submittedName>
        <fullName evidence="2">Uncharacterized protein</fullName>
    </submittedName>
</protein>
<dbReference type="EMBL" id="SEOQ01001521">
    <property type="protein sequence ID" value="TFY51417.1"/>
    <property type="molecule type" value="Genomic_DNA"/>
</dbReference>
<dbReference type="Proteomes" id="UP000298327">
    <property type="component" value="Unassembled WGS sequence"/>
</dbReference>
<proteinExistence type="predicted"/>
<dbReference type="OrthoDB" id="3357408at2759"/>
<organism evidence="2 3">
    <name type="scientific">Dentipellis fragilis</name>
    <dbReference type="NCBI Taxonomy" id="205917"/>
    <lineage>
        <taxon>Eukaryota</taxon>
        <taxon>Fungi</taxon>
        <taxon>Dikarya</taxon>
        <taxon>Basidiomycota</taxon>
        <taxon>Agaricomycotina</taxon>
        <taxon>Agaricomycetes</taxon>
        <taxon>Russulales</taxon>
        <taxon>Hericiaceae</taxon>
        <taxon>Dentipellis</taxon>
    </lineage>
</organism>
<evidence type="ECO:0000313" key="2">
    <source>
        <dbReference type="EMBL" id="TFY51417.1"/>
    </source>
</evidence>
<accession>A0A4Y9XPY3</accession>
<gene>
    <name evidence="2" type="ORF">EVG20_g11009</name>
</gene>
<sequence length="391" mass="43467">MTLISIREELSSDADAWYQDVPSTKARAHLTDNAQRTHFWAFVDSAPVTGLRFYIQKRLARHLNPHSHPTPYPFALTMSDNSTTVSGPSISIAPYNKFSLIGIWIETALWEAFVYIPVDAPPLYSTLYWVNESDRLQIMNMCVYTIAICISLFISVKFLISPRVLQVWVQDLILIWCMYVIWRRNPVMAIAALIVETAHIASAFAGAALLMKPGANPYSPTLKRLGPVGWSLDLAVNICVMGMIAGRLWWMGHKVASISSRGRGENLYLSMIFTFVESGGIFAAVTIVMLMLYEVGSPLALTGIAISMQLAVFTPLLLIIRVGLGLTHRLPRAYEDYLSSISGPSPWKVASNHIHIAMDQNIRSDASLHGSHEYPMQQVKDATPDLGAEEV</sequence>
<name>A0A4Y9XPY3_9AGAM</name>
<evidence type="ECO:0000256" key="1">
    <source>
        <dbReference type="SAM" id="Phobius"/>
    </source>
</evidence>